<protein>
    <submittedName>
        <fullName evidence="1">Uncharacterized protein</fullName>
    </submittedName>
</protein>
<dbReference type="EMBL" id="AFQF01003656">
    <property type="protein sequence ID" value="EGU74621.1"/>
    <property type="molecule type" value="Genomic_DNA"/>
</dbReference>
<gene>
    <name evidence="1" type="ORF">FOXB_14877</name>
</gene>
<evidence type="ECO:0000313" key="1">
    <source>
        <dbReference type="EMBL" id="EGU74621.1"/>
    </source>
</evidence>
<accession>F9G895</accession>
<reference evidence="1" key="1">
    <citation type="journal article" date="2012" name="Mol. Plant Microbe Interact.">
        <title>A highly conserved effector in Fusarium oxysporum is required for full virulence on Arabidopsis.</title>
        <authorList>
            <person name="Thatcher L.F."/>
            <person name="Gardiner D.M."/>
            <person name="Kazan K."/>
            <person name="Manners J."/>
        </authorList>
    </citation>
    <scope>NUCLEOTIDE SEQUENCE [LARGE SCALE GENOMIC DNA]</scope>
    <source>
        <strain evidence="1">Fo5176</strain>
    </source>
</reference>
<dbReference type="AlphaFoldDB" id="F9G895"/>
<proteinExistence type="predicted"/>
<comment type="caution">
    <text evidence="1">The sequence shown here is derived from an EMBL/GenBank/DDBJ whole genome shotgun (WGS) entry which is preliminary data.</text>
</comment>
<name>F9G895_FUSOF</name>
<sequence length="55" mass="6311">MRSKIIVRRHCKASMIFQDDGQDIRRRYFGIIPEHYPVPFMAGSGASEDDDAARV</sequence>
<organism evidence="1">
    <name type="scientific">Fusarium oxysporum (strain Fo5176)</name>
    <name type="common">Fusarium vascular wilt</name>
    <dbReference type="NCBI Taxonomy" id="660025"/>
    <lineage>
        <taxon>Eukaryota</taxon>
        <taxon>Fungi</taxon>
        <taxon>Dikarya</taxon>
        <taxon>Ascomycota</taxon>
        <taxon>Pezizomycotina</taxon>
        <taxon>Sordariomycetes</taxon>
        <taxon>Hypocreomycetidae</taxon>
        <taxon>Hypocreales</taxon>
        <taxon>Nectriaceae</taxon>
        <taxon>Fusarium</taxon>
        <taxon>Fusarium oxysporum species complex</taxon>
    </lineage>
</organism>